<dbReference type="InterPro" id="IPR010610">
    <property type="entry name" value="EryCIII-like_C"/>
</dbReference>
<evidence type="ECO:0000259" key="2">
    <source>
        <dbReference type="Pfam" id="PF03033"/>
    </source>
</evidence>
<dbReference type="InterPro" id="IPR050426">
    <property type="entry name" value="Glycosyltransferase_28"/>
</dbReference>
<evidence type="ECO:0000313" key="5">
    <source>
        <dbReference type="Proteomes" id="UP000319103"/>
    </source>
</evidence>
<dbReference type="AlphaFoldDB" id="A0A540W8Y1"/>
<dbReference type="Gene3D" id="3.40.50.2000">
    <property type="entry name" value="Glycogen Phosphorylase B"/>
    <property type="match status" value="2"/>
</dbReference>
<dbReference type="SUPFAM" id="SSF53756">
    <property type="entry name" value="UDP-Glycosyltransferase/glycogen phosphorylase"/>
    <property type="match status" value="1"/>
</dbReference>
<dbReference type="OrthoDB" id="3253247at2"/>
<dbReference type="InterPro" id="IPR002213">
    <property type="entry name" value="UDP_glucos_trans"/>
</dbReference>
<name>A0A540W8Y1_9ACTN</name>
<dbReference type="EMBL" id="VIGB01000003">
    <property type="protein sequence ID" value="TQF05480.1"/>
    <property type="molecule type" value="Genomic_DNA"/>
</dbReference>
<dbReference type="PANTHER" id="PTHR48050">
    <property type="entry name" value="STEROL 3-BETA-GLUCOSYLTRANSFERASE"/>
    <property type="match status" value="1"/>
</dbReference>
<dbReference type="Proteomes" id="UP000319103">
    <property type="component" value="Unassembled WGS sequence"/>
</dbReference>
<protein>
    <submittedName>
        <fullName evidence="4">Glycosyltransferase family 1 protein</fullName>
    </submittedName>
</protein>
<dbReference type="PANTHER" id="PTHR48050:SF13">
    <property type="entry name" value="STEROL 3-BETA-GLUCOSYLTRANSFERASE UGT80A2"/>
    <property type="match status" value="1"/>
</dbReference>
<reference evidence="4 5" key="1">
    <citation type="submission" date="2019-06" db="EMBL/GenBank/DDBJ databases">
        <title>Description of Kitasatospora acidophila sp. nov. isolated from pine grove soil, and reclassification of Streptomyces novaecaesareae to Kitasatospora novaeceasareae comb. nov.</title>
        <authorList>
            <person name="Kim M.J."/>
        </authorList>
    </citation>
    <scope>NUCLEOTIDE SEQUENCE [LARGE SCALE GENOMIC DNA]</scope>
    <source>
        <strain evidence="4 5">MMS16-CNU292</strain>
    </source>
</reference>
<dbReference type="RefSeq" id="WP_141635954.1">
    <property type="nucleotide sequence ID" value="NZ_VIGB01000003.1"/>
</dbReference>
<evidence type="ECO:0000313" key="4">
    <source>
        <dbReference type="EMBL" id="TQF05480.1"/>
    </source>
</evidence>
<dbReference type="Pfam" id="PF03033">
    <property type="entry name" value="Glyco_transf_28"/>
    <property type="match status" value="1"/>
</dbReference>
<feature type="domain" description="Erythromycin biosynthesis protein CIII-like C-terminal" evidence="3">
    <location>
        <begin position="283"/>
        <end position="384"/>
    </location>
</feature>
<organism evidence="4 5">
    <name type="scientific">Kitasatospora acidiphila</name>
    <dbReference type="NCBI Taxonomy" id="2567942"/>
    <lineage>
        <taxon>Bacteria</taxon>
        <taxon>Bacillati</taxon>
        <taxon>Actinomycetota</taxon>
        <taxon>Actinomycetes</taxon>
        <taxon>Kitasatosporales</taxon>
        <taxon>Streptomycetaceae</taxon>
        <taxon>Kitasatospora</taxon>
    </lineage>
</organism>
<dbReference type="GO" id="GO:0016758">
    <property type="term" value="F:hexosyltransferase activity"/>
    <property type="evidence" value="ECO:0007669"/>
    <property type="project" value="InterPro"/>
</dbReference>
<dbReference type="GO" id="GO:0033072">
    <property type="term" value="P:vancomycin biosynthetic process"/>
    <property type="evidence" value="ECO:0007669"/>
    <property type="project" value="UniProtKB-ARBA"/>
</dbReference>
<proteinExistence type="predicted"/>
<dbReference type="CDD" id="cd03784">
    <property type="entry name" value="GT1_Gtf-like"/>
    <property type="match status" value="1"/>
</dbReference>
<sequence>MDILILAAGSTGDVIPFTGLGVRLLRAGHQVAIATQPRFEALVTASGLGFRPLPGELRRELKPMQQAAAFIRDMGSGAPALAEPKVDVLLVNATTAQLGWQLAEATGAACVGALLQPVHPTGEFSSVVGGGRSLGRWGNRAAGRLALRIMDRMYDPTVRRLRAEFGLPPMRAAAVRAREERAGWPVLYGYSTALLPRPADWRAGLEVVGNWWPDVPADAQLPSELVDFLQAGPPPVLIGFGSMGSGEGERLSELAVAALREAGLRGLLQAGWAGLAGGDAHPDILTIGELPHALLFPQLAAVVHHGGAGTTAAALRAGTPSLAVPILGDQPFFGRRIATLGAGPAPIPFKRLTVDRLATALTDAVTTRSYRARAAAIAERMAGEDGAGRAVELIEEWTRPH</sequence>
<evidence type="ECO:0000259" key="3">
    <source>
        <dbReference type="Pfam" id="PF06722"/>
    </source>
</evidence>
<gene>
    <name evidence="4" type="ORF">E6W39_28655</name>
</gene>
<dbReference type="Pfam" id="PF06722">
    <property type="entry name" value="EryCIII-like_C"/>
    <property type="match status" value="1"/>
</dbReference>
<dbReference type="InterPro" id="IPR004276">
    <property type="entry name" value="GlycoTrans_28_N"/>
</dbReference>
<dbReference type="FunFam" id="3.40.50.2000:FF:000009">
    <property type="entry name" value="Sterol 3-beta-glucosyltransferase UGT80A2"/>
    <property type="match status" value="1"/>
</dbReference>
<dbReference type="GO" id="GO:0008194">
    <property type="term" value="F:UDP-glycosyltransferase activity"/>
    <property type="evidence" value="ECO:0007669"/>
    <property type="project" value="InterPro"/>
</dbReference>
<keyword evidence="5" id="KW-1185">Reference proteome</keyword>
<keyword evidence="1 4" id="KW-0808">Transferase</keyword>
<feature type="domain" description="Glycosyltransferase family 28 N-terminal" evidence="2">
    <location>
        <begin position="3"/>
        <end position="63"/>
    </location>
</feature>
<accession>A0A540W8Y1</accession>
<dbReference type="GO" id="GO:0005975">
    <property type="term" value="P:carbohydrate metabolic process"/>
    <property type="evidence" value="ECO:0007669"/>
    <property type="project" value="InterPro"/>
</dbReference>
<comment type="caution">
    <text evidence="4">The sequence shown here is derived from an EMBL/GenBank/DDBJ whole genome shotgun (WGS) entry which is preliminary data.</text>
</comment>
<evidence type="ECO:0000256" key="1">
    <source>
        <dbReference type="ARBA" id="ARBA00022679"/>
    </source>
</evidence>